<dbReference type="RefSeq" id="WP_176165308.1">
    <property type="nucleotide sequence ID" value="NZ_CP054929.1"/>
</dbReference>
<dbReference type="EMBL" id="CP054929">
    <property type="protein sequence ID" value="QKW53602.1"/>
    <property type="molecule type" value="Genomic_DNA"/>
</dbReference>
<dbReference type="AlphaFoldDB" id="A0A7H8NGJ8"/>
<evidence type="ECO:0000256" key="1">
    <source>
        <dbReference type="SAM" id="MobiDB-lite"/>
    </source>
</evidence>
<evidence type="ECO:0000313" key="3">
    <source>
        <dbReference type="Proteomes" id="UP000509303"/>
    </source>
</evidence>
<proteinExistence type="predicted"/>
<keyword evidence="3" id="KW-1185">Reference proteome</keyword>
<reference evidence="2 3" key="1">
    <citation type="submission" date="2020-06" db="EMBL/GenBank/DDBJ databases">
        <title>Genome mining for natural products.</title>
        <authorList>
            <person name="Zhang B."/>
            <person name="Shi J."/>
            <person name="Ge H."/>
        </authorList>
    </citation>
    <scope>NUCLEOTIDE SEQUENCE [LARGE SCALE GENOMIC DNA]</scope>
    <source>
        <strain evidence="2 3">NA00687</strain>
    </source>
</reference>
<organism evidence="2 3">
    <name type="scientific">Streptomyces buecherae</name>
    <dbReference type="NCBI Taxonomy" id="2763006"/>
    <lineage>
        <taxon>Bacteria</taxon>
        <taxon>Bacillati</taxon>
        <taxon>Actinomycetota</taxon>
        <taxon>Actinomycetes</taxon>
        <taxon>Kitasatosporales</taxon>
        <taxon>Streptomycetaceae</taxon>
        <taxon>Streptomyces</taxon>
    </lineage>
</organism>
<dbReference type="Proteomes" id="UP000509303">
    <property type="component" value="Chromosome"/>
</dbReference>
<evidence type="ECO:0000313" key="2">
    <source>
        <dbReference type="EMBL" id="QKW53602.1"/>
    </source>
</evidence>
<feature type="region of interest" description="Disordered" evidence="1">
    <location>
        <begin position="371"/>
        <end position="391"/>
    </location>
</feature>
<sequence>MPAPVGPATLPPGTTPAPVPVPLIVDFTDDVVPALVDGHYKVTVDHTVTTADHTVLGEDFFAPVHHLFEVKGPRFSLDPALLHARNPASGAAGDFSHALPHLTIGHPILPWERLLSGEQRLPATVQEDDTAPPPWVALLVFAQGELPHDHNAQGDTVATTATGLITAAQDVVVPDIDAVTFDDPDEACQSIEVPADVFRHVAPRLEELAHLSHVRTVREQATAPGGEELQVGRYAVVLANRMPRREGAHVAHLVSLEGHQDHLDPAPPPGSRIRLVSLAHWTFTHRPGDKHFPALTAALAADPRRIPLRLAPPPRTPDKAGTANTTGSGAGTDPEPAVRERLAAGYVPVAHHLPSGEDTLAWYRGPLTPAPALPLPDQADPAGPGSGPRARRYATADHALAYDGATGVFDVGYAAAWSLGRALALADAGFTADLTRWRVRSRATLATLIACHLADPAAGPGALLDAARPGRDLRRVRELLADGWAARLRAAHSTAPAPASAPVLPAAYRGRPTAAELTAALARPEVLAAARAHAAGPGAGDADPVRAWLLRLRLLYPVPWEYLVPDARMLPPESLRLFHLDTGWTGALADGALSVGAAGTLDAAAEAILSENGPAGPAVTTGLLLRSALVQGWPDLSIIARTSAGDVVEETRRSLPDPGIMLILYRDRPQTIVLAEPHQGLSFGIDQDTGPGHTDAVDLRSLTAGTVGRSTGQLVDVATCLRPAPQGLPADVMRINDGTGSLVDVLSGWVGHVLGPAETAVQLVNAPYRVTLTLEGDDA</sequence>
<feature type="region of interest" description="Disordered" evidence="1">
    <location>
        <begin position="308"/>
        <end position="336"/>
    </location>
</feature>
<protein>
    <submittedName>
        <fullName evidence="2">Uncharacterized protein</fullName>
    </submittedName>
</protein>
<gene>
    <name evidence="2" type="ORF">HUT08_33190</name>
</gene>
<accession>A0A7H8NGJ8</accession>
<name>A0A7H8NGJ8_9ACTN</name>